<dbReference type="InterPro" id="IPR023210">
    <property type="entry name" value="NADP_OxRdtase_dom"/>
</dbReference>
<keyword evidence="1" id="KW-0560">Oxidoreductase</keyword>
<feature type="domain" description="NADP-dependent oxidoreductase" evidence="2">
    <location>
        <begin position="16"/>
        <end position="326"/>
    </location>
</feature>
<evidence type="ECO:0000313" key="3">
    <source>
        <dbReference type="EMBL" id="QGN15370.1"/>
    </source>
</evidence>
<dbReference type="CDD" id="cd19077">
    <property type="entry name" value="AKR_AKR8A1-2"/>
    <property type="match status" value="1"/>
</dbReference>
<dbReference type="InterPro" id="IPR050791">
    <property type="entry name" value="Aldo-Keto_reductase"/>
</dbReference>
<accession>A0ABX6EV10</accession>
<gene>
    <name evidence="3" type="ORF">FIM1_2060</name>
</gene>
<reference evidence="3 4" key="1">
    <citation type="submission" date="2016-03" db="EMBL/GenBank/DDBJ databases">
        <title>How can Kluyveromyces marxianus grow so fast - potential evolutionary course in Saccharomyces Complex revealed by comparative genomics.</title>
        <authorList>
            <person name="Mo W."/>
            <person name="Lu W."/>
            <person name="Yang X."/>
            <person name="Qi J."/>
            <person name="Lv H."/>
        </authorList>
    </citation>
    <scope>NUCLEOTIDE SEQUENCE [LARGE SCALE GENOMIC DNA]</scope>
    <source>
        <strain evidence="3 4">FIM1</strain>
    </source>
</reference>
<keyword evidence="4" id="KW-1185">Reference proteome</keyword>
<dbReference type="SUPFAM" id="SSF51430">
    <property type="entry name" value="NAD(P)-linked oxidoreductase"/>
    <property type="match status" value="1"/>
</dbReference>
<dbReference type="InterPro" id="IPR036812">
    <property type="entry name" value="NAD(P)_OxRdtase_dom_sf"/>
</dbReference>
<sequence>MPSPSDYRKELLDVEVGYGLMSLTWRKDPLPAEKVFPTMKKVVEKAGNKKALFNVGEFYGPHLANYKLLQSFFDKYPEDRKKVIISAKGGVNVETLQPTGDADSISASIENALKVFGGYLDIYEPARIDLALAEKNGEKLFPRETFDTIVKYIKDGKVGGFSLSEVTNEQIRAIYKEYGEYLACVEVELSIASPEIISNGILDTCNEFGIPVVAYAPLGRGLLTGSLKSTADIPEGDFRGQLKRFQDDAIAHNLTLVKFLQDEIAAKRSDNPSLPQVAIGWVRGLRREYPKTNIIPIPSGSSVEKVSVNFDHIDLSDDEMSKIKDFLKSFKIAGDRYEFAQAH</sequence>
<dbReference type="Proteomes" id="UP000422736">
    <property type="component" value="Chromosome 3"/>
</dbReference>
<organism evidence="3 4">
    <name type="scientific">Kluyveromyces marxianus</name>
    <name type="common">Yeast</name>
    <name type="synonym">Candida kefyr</name>
    <dbReference type="NCBI Taxonomy" id="4911"/>
    <lineage>
        <taxon>Eukaryota</taxon>
        <taxon>Fungi</taxon>
        <taxon>Dikarya</taxon>
        <taxon>Ascomycota</taxon>
        <taxon>Saccharomycotina</taxon>
        <taxon>Saccharomycetes</taxon>
        <taxon>Saccharomycetales</taxon>
        <taxon>Saccharomycetaceae</taxon>
        <taxon>Kluyveromyces</taxon>
    </lineage>
</organism>
<dbReference type="Pfam" id="PF00248">
    <property type="entry name" value="Aldo_ket_red"/>
    <property type="match status" value="1"/>
</dbReference>
<reference evidence="3 4" key="2">
    <citation type="submission" date="2019-11" db="EMBL/GenBank/DDBJ databases">
        <authorList>
            <person name="Lu H."/>
        </authorList>
    </citation>
    <scope>NUCLEOTIDE SEQUENCE [LARGE SCALE GENOMIC DNA]</scope>
    <source>
        <strain evidence="3 4">FIM1</strain>
    </source>
</reference>
<name>A0ABX6EV10_KLUMA</name>
<dbReference type="Gene3D" id="3.20.20.100">
    <property type="entry name" value="NADP-dependent oxidoreductase domain"/>
    <property type="match status" value="1"/>
</dbReference>
<evidence type="ECO:0000313" key="4">
    <source>
        <dbReference type="Proteomes" id="UP000422736"/>
    </source>
</evidence>
<dbReference type="EMBL" id="CP015056">
    <property type="protein sequence ID" value="QGN15370.1"/>
    <property type="molecule type" value="Genomic_DNA"/>
</dbReference>
<protein>
    <submittedName>
        <fullName evidence="3">Pyridoxal reductase</fullName>
    </submittedName>
</protein>
<dbReference type="PANTHER" id="PTHR43625:SF78">
    <property type="entry name" value="PYRIDOXAL REDUCTASE-RELATED"/>
    <property type="match status" value="1"/>
</dbReference>
<proteinExistence type="predicted"/>
<evidence type="ECO:0000259" key="2">
    <source>
        <dbReference type="Pfam" id="PF00248"/>
    </source>
</evidence>
<dbReference type="PANTHER" id="PTHR43625">
    <property type="entry name" value="AFLATOXIN B1 ALDEHYDE REDUCTASE"/>
    <property type="match status" value="1"/>
</dbReference>
<evidence type="ECO:0000256" key="1">
    <source>
        <dbReference type="ARBA" id="ARBA00023002"/>
    </source>
</evidence>